<evidence type="ECO:0000256" key="2">
    <source>
        <dbReference type="SAM" id="Phobius"/>
    </source>
</evidence>
<feature type="transmembrane region" description="Helical" evidence="2">
    <location>
        <begin position="97"/>
        <end position="119"/>
    </location>
</feature>
<dbReference type="SUPFAM" id="SSF53474">
    <property type="entry name" value="alpha/beta-Hydrolases"/>
    <property type="match status" value="1"/>
</dbReference>
<gene>
    <name evidence="3" type="ORF">N658DRAFT_525228</name>
</gene>
<dbReference type="AlphaFoldDB" id="A0AAN6PXS8"/>
<feature type="transmembrane region" description="Helical" evidence="2">
    <location>
        <begin position="160"/>
        <end position="181"/>
    </location>
</feature>
<feature type="region of interest" description="Disordered" evidence="1">
    <location>
        <begin position="39"/>
        <end position="59"/>
    </location>
</feature>
<feature type="transmembrane region" description="Helical" evidence="2">
    <location>
        <begin position="131"/>
        <end position="153"/>
    </location>
</feature>
<feature type="transmembrane region" description="Helical" evidence="2">
    <location>
        <begin position="187"/>
        <end position="205"/>
    </location>
</feature>
<dbReference type="InterPro" id="IPR029058">
    <property type="entry name" value="AB_hydrolase_fold"/>
</dbReference>
<dbReference type="InterPro" id="IPR019431">
    <property type="entry name" value="DUF2417"/>
</dbReference>
<reference evidence="3" key="1">
    <citation type="journal article" date="2023" name="Mol. Phylogenet. Evol.">
        <title>Genome-scale phylogeny and comparative genomics of the fungal order Sordariales.</title>
        <authorList>
            <person name="Hensen N."/>
            <person name="Bonometti L."/>
            <person name="Westerberg I."/>
            <person name="Brannstrom I.O."/>
            <person name="Guillou S."/>
            <person name="Cros-Aarteil S."/>
            <person name="Calhoun S."/>
            <person name="Haridas S."/>
            <person name="Kuo A."/>
            <person name="Mondo S."/>
            <person name="Pangilinan J."/>
            <person name="Riley R."/>
            <person name="LaButti K."/>
            <person name="Andreopoulos B."/>
            <person name="Lipzen A."/>
            <person name="Chen C."/>
            <person name="Yan M."/>
            <person name="Daum C."/>
            <person name="Ng V."/>
            <person name="Clum A."/>
            <person name="Steindorff A."/>
            <person name="Ohm R.A."/>
            <person name="Martin F."/>
            <person name="Silar P."/>
            <person name="Natvig D.O."/>
            <person name="Lalanne C."/>
            <person name="Gautier V."/>
            <person name="Ament-Velasquez S.L."/>
            <person name="Kruys A."/>
            <person name="Hutchinson M.I."/>
            <person name="Powell A.J."/>
            <person name="Barry K."/>
            <person name="Miller A.N."/>
            <person name="Grigoriev I.V."/>
            <person name="Debuchy R."/>
            <person name="Gladieux P."/>
            <person name="Hiltunen Thoren M."/>
            <person name="Johannesson H."/>
        </authorList>
    </citation>
    <scope>NUCLEOTIDE SEQUENCE</scope>
    <source>
        <strain evidence="3">CBS 757.83</strain>
    </source>
</reference>
<protein>
    <submittedName>
        <fullName evidence="3">Uncharacterized protein</fullName>
    </submittedName>
</protein>
<proteinExistence type="predicted"/>
<comment type="caution">
    <text evidence="3">The sequence shown here is derived from an EMBL/GenBank/DDBJ whole genome shotgun (WGS) entry which is preliminary data.</text>
</comment>
<sequence length="553" mass="61666">MKMNGLAVFLESRQDLRIFNAAQFRVHRAMKRFWAQRDTDSDRLGQSPSPGRASEDRAPVNEHTRLLPNRVDSTQYLSPDDPAVSPYNLWTVRAVRWITVAFTCLTFAWWVVMIVSNFITPPGLHVRGSPFFAFVYASIALLTLIILLLFFSVPSKLARILSIVNAVVLLVDAIIILAVPGLRHAEIWAGVVSVIWAALMAIWFVTADRTVQWGKAEEERRLTGRPENRRTVVEWVEIMLSTVVLTVTALVVVFMTLTLTLRAIDSGLAAPGERYWVDGDRYQIHLYCSGNKTSAAGKKLTTVLLEGGEDTVENGLWQFAENAVKNGSISRFCFADRPGMAWSDTAPSPFSASMASDALSETLSRAGEEGPWVLASAGIGSLYSRVFSSRHGDDVRGILMIDPLHEDLLSRVGTPGRGFMLWLRGVISPCGIDRILGALLRGRRAVDRVWGRSSYQSGTTIFAKLQEGLVADSLTKRDVVSSRAIQDKNTPLVVITSGQQIRRDSDWEDKQRDLSHLTTNLKSWDVVDHAPHRIWDTVDGREVIEKRLKKLVK</sequence>
<feature type="transmembrane region" description="Helical" evidence="2">
    <location>
        <begin position="235"/>
        <end position="257"/>
    </location>
</feature>
<dbReference type="Gene3D" id="3.40.50.1820">
    <property type="entry name" value="alpha/beta hydrolase"/>
    <property type="match status" value="1"/>
</dbReference>
<dbReference type="Pfam" id="PF10329">
    <property type="entry name" value="DUF2417"/>
    <property type="match status" value="1"/>
</dbReference>
<evidence type="ECO:0000313" key="4">
    <source>
        <dbReference type="Proteomes" id="UP001305647"/>
    </source>
</evidence>
<reference evidence="3" key="2">
    <citation type="submission" date="2023-05" db="EMBL/GenBank/DDBJ databases">
        <authorList>
            <consortium name="Lawrence Berkeley National Laboratory"/>
            <person name="Steindorff A."/>
            <person name="Hensen N."/>
            <person name="Bonometti L."/>
            <person name="Westerberg I."/>
            <person name="Brannstrom I.O."/>
            <person name="Guillou S."/>
            <person name="Cros-Aarteil S."/>
            <person name="Calhoun S."/>
            <person name="Haridas S."/>
            <person name="Kuo A."/>
            <person name="Mondo S."/>
            <person name="Pangilinan J."/>
            <person name="Riley R."/>
            <person name="Labutti K."/>
            <person name="Andreopoulos B."/>
            <person name="Lipzen A."/>
            <person name="Chen C."/>
            <person name="Yanf M."/>
            <person name="Daum C."/>
            <person name="Ng V."/>
            <person name="Clum A."/>
            <person name="Ohm R."/>
            <person name="Martin F."/>
            <person name="Silar P."/>
            <person name="Natvig D."/>
            <person name="Lalanne C."/>
            <person name="Gautier V."/>
            <person name="Ament-Velasquez S.L."/>
            <person name="Kruys A."/>
            <person name="Hutchinson M.I."/>
            <person name="Powell A.J."/>
            <person name="Barry K."/>
            <person name="Miller A.N."/>
            <person name="Grigoriev I.V."/>
            <person name="Debuchy R."/>
            <person name="Gladieux P."/>
            <person name="Thoren M.H."/>
            <person name="Johannesson H."/>
        </authorList>
    </citation>
    <scope>NUCLEOTIDE SEQUENCE</scope>
    <source>
        <strain evidence="3">CBS 757.83</strain>
    </source>
</reference>
<evidence type="ECO:0000313" key="3">
    <source>
        <dbReference type="EMBL" id="KAK4099783.1"/>
    </source>
</evidence>
<name>A0AAN6PXS8_9PEZI</name>
<keyword evidence="2" id="KW-1133">Transmembrane helix</keyword>
<evidence type="ECO:0000256" key="1">
    <source>
        <dbReference type="SAM" id="MobiDB-lite"/>
    </source>
</evidence>
<dbReference type="Proteomes" id="UP001305647">
    <property type="component" value="Unassembled WGS sequence"/>
</dbReference>
<accession>A0AAN6PXS8</accession>
<keyword evidence="2" id="KW-0472">Membrane</keyword>
<dbReference type="EMBL" id="MU863646">
    <property type="protein sequence ID" value="KAK4099783.1"/>
    <property type="molecule type" value="Genomic_DNA"/>
</dbReference>
<keyword evidence="2" id="KW-0812">Transmembrane</keyword>
<keyword evidence="4" id="KW-1185">Reference proteome</keyword>
<organism evidence="3 4">
    <name type="scientific">Parathielavia hyrcaniae</name>
    <dbReference type="NCBI Taxonomy" id="113614"/>
    <lineage>
        <taxon>Eukaryota</taxon>
        <taxon>Fungi</taxon>
        <taxon>Dikarya</taxon>
        <taxon>Ascomycota</taxon>
        <taxon>Pezizomycotina</taxon>
        <taxon>Sordariomycetes</taxon>
        <taxon>Sordariomycetidae</taxon>
        <taxon>Sordariales</taxon>
        <taxon>Chaetomiaceae</taxon>
        <taxon>Parathielavia</taxon>
    </lineage>
</organism>